<gene>
    <name evidence="6" type="ORF">ACFOEX_12025</name>
</gene>
<evidence type="ECO:0000259" key="5">
    <source>
        <dbReference type="PROSITE" id="PS50850"/>
    </source>
</evidence>
<dbReference type="PROSITE" id="PS50850">
    <property type="entry name" value="MFS"/>
    <property type="match status" value="1"/>
</dbReference>
<keyword evidence="3 4" id="KW-0472">Membrane</keyword>
<dbReference type="InterPro" id="IPR020846">
    <property type="entry name" value="MFS_dom"/>
</dbReference>
<dbReference type="Pfam" id="PF07690">
    <property type="entry name" value="MFS_1"/>
    <property type="match status" value="1"/>
</dbReference>
<dbReference type="Proteomes" id="UP001595536">
    <property type="component" value="Unassembled WGS sequence"/>
</dbReference>
<organism evidence="6 7">
    <name type="scientific">Camelimonas abortus</name>
    <dbReference type="NCBI Taxonomy" id="1017184"/>
    <lineage>
        <taxon>Bacteria</taxon>
        <taxon>Pseudomonadati</taxon>
        <taxon>Pseudomonadota</taxon>
        <taxon>Alphaproteobacteria</taxon>
        <taxon>Hyphomicrobiales</taxon>
        <taxon>Chelatococcaceae</taxon>
        <taxon>Camelimonas</taxon>
    </lineage>
</organism>
<feature type="transmembrane region" description="Helical" evidence="4">
    <location>
        <begin position="337"/>
        <end position="359"/>
    </location>
</feature>
<name>A0ABV7LHN3_9HYPH</name>
<feature type="transmembrane region" description="Helical" evidence="4">
    <location>
        <begin position="86"/>
        <end position="105"/>
    </location>
</feature>
<feature type="transmembrane region" description="Helical" evidence="4">
    <location>
        <begin position="285"/>
        <end position="307"/>
    </location>
</feature>
<sequence length="436" mass="45794">MLARSVASALASRGIHYGWIVVAVTFFASLSIAGTVGLGGVFIGPVTQEFGWSAADLSGVFAIRLLLFGLMAPFAAAFMERYGVRNVMLAALALVTGGMALGAAARSLWQFVLLWGFAVGIGAGLTAMVLGATVAGRWFEARRGLALGVLAAAVATGQLAFLPLAAWLAEQFGWRAALLPSLGALLAAAALVLLLMKDRPCDVGLRPYGEPQPAPGELLAAPPARGGDIADAVMRAFSILREGLGSLPFWVLFGTFFICGLSTAGLVQTHFIALCGDFGMPPVDAAATLAMMGAFDFVGVILSGYLSDRFNNRALLFWYYFLRGLSLLWLPQSTFTFYGLSLFAMFYGLDWVATVPPTVKLAGRYFGAEKAPLVFGWAFAGHQIGSAAAAWGGGLSRTLLQSYLPAFYVAGVMCLVAAASLFLLRGTRAGLRQAAA</sequence>
<feature type="transmembrane region" description="Helical" evidence="4">
    <location>
        <begin position="403"/>
        <end position="424"/>
    </location>
</feature>
<feature type="domain" description="Major facilitator superfamily (MFS) profile" evidence="5">
    <location>
        <begin position="21"/>
        <end position="429"/>
    </location>
</feature>
<dbReference type="PANTHER" id="PTHR11360">
    <property type="entry name" value="MONOCARBOXYLATE TRANSPORTER"/>
    <property type="match status" value="1"/>
</dbReference>
<dbReference type="PANTHER" id="PTHR11360:SF290">
    <property type="entry name" value="MONOCARBOXYLATE MFS PERMEASE"/>
    <property type="match status" value="1"/>
</dbReference>
<evidence type="ECO:0000256" key="4">
    <source>
        <dbReference type="SAM" id="Phobius"/>
    </source>
</evidence>
<dbReference type="InterPro" id="IPR050327">
    <property type="entry name" value="Proton-linked_MCT"/>
</dbReference>
<protein>
    <submittedName>
        <fullName evidence="6">MFS transporter</fullName>
    </submittedName>
</protein>
<comment type="caution">
    <text evidence="6">The sequence shown here is derived from an EMBL/GenBank/DDBJ whole genome shotgun (WGS) entry which is preliminary data.</text>
</comment>
<evidence type="ECO:0000256" key="2">
    <source>
        <dbReference type="ARBA" id="ARBA00022989"/>
    </source>
</evidence>
<dbReference type="CDD" id="cd17355">
    <property type="entry name" value="MFS_YcxA_like"/>
    <property type="match status" value="1"/>
</dbReference>
<dbReference type="SUPFAM" id="SSF103473">
    <property type="entry name" value="MFS general substrate transporter"/>
    <property type="match status" value="1"/>
</dbReference>
<proteinExistence type="predicted"/>
<keyword evidence="2 4" id="KW-1133">Transmembrane helix</keyword>
<reference evidence="7" key="1">
    <citation type="journal article" date="2019" name="Int. J. Syst. Evol. Microbiol.">
        <title>The Global Catalogue of Microorganisms (GCM) 10K type strain sequencing project: providing services to taxonomists for standard genome sequencing and annotation.</title>
        <authorList>
            <consortium name="The Broad Institute Genomics Platform"/>
            <consortium name="The Broad Institute Genome Sequencing Center for Infectious Disease"/>
            <person name="Wu L."/>
            <person name="Ma J."/>
        </authorList>
    </citation>
    <scope>NUCLEOTIDE SEQUENCE [LARGE SCALE GENOMIC DNA]</scope>
    <source>
        <strain evidence="7">CCM 7941</strain>
    </source>
</reference>
<accession>A0ABV7LHN3</accession>
<feature type="transmembrane region" description="Helical" evidence="4">
    <location>
        <begin position="20"/>
        <end position="45"/>
    </location>
</feature>
<keyword evidence="1 4" id="KW-0812">Transmembrane</keyword>
<feature type="transmembrane region" description="Helical" evidence="4">
    <location>
        <begin position="57"/>
        <end position="79"/>
    </location>
</feature>
<dbReference type="RefSeq" id="WP_376829380.1">
    <property type="nucleotide sequence ID" value="NZ_JBHLWR010000006.1"/>
</dbReference>
<evidence type="ECO:0000313" key="7">
    <source>
        <dbReference type="Proteomes" id="UP001595536"/>
    </source>
</evidence>
<dbReference type="Gene3D" id="1.20.1250.20">
    <property type="entry name" value="MFS general substrate transporter like domains"/>
    <property type="match status" value="2"/>
</dbReference>
<evidence type="ECO:0000313" key="6">
    <source>
        <dbReference type="EMBL" id="MFC3267072.1"/>
    </source>
</evidence>
<dbReference type="InterPro" id="IPR036259">
    <property type="entry name" value="MFS_trans_sf"/>
</dbReference>
<feature type="transmembrane region" description="Helical" evidence="4">
    <location>
        <begin position="111"/>
        <end position="133"/>
    </location>
</feature>
<keyword evidence="7" id="KW-1185">Reference proteome</keyword>
<feature type="transmembrane region" description="Helical" evidence="4">
    <location>
        <begin position="174"/>
        <end position="196"/>
    </location>
</feature>
<evidence type="ECO:0000256" key="3">
    <source>
        <dbReference type="ARBA" id="ARBA00023136"/>
    </source>
</evidence>
<dbReference type="InterPro" id="IPR011701">
    <property type="entry name" value="MFS"/>
</dbReference>
<feature type="transmembrane region" description="Helical" evidence="4">
    <location>
        <begin position="249"/>
        <end position="273"/>
    </location>
</feature>
<feature type="transmembrane region" description="Helical" evidence="4">
    <location>
        <begin position="145"/>
        <end position="168"/>
    </location>
</feature>
<dbReference type="EMBL" id="JBHRUV010000076">
    <property type="protein sequence ID" value="MFC3267072.1"/>
    <property type="molecule type" value="Genomic_DNA"/>
</dbReference>
<evidence type="ECO:0000256" key="1">
    <source>
        <dbReference type="ARBA" id="ARBA00022692"/>
    </source>
</evidence>